<reference evidence="2" key="1">
    <citation type="submission" date="2021-01" db="EMBL/GenBank/DDBJ databases">
        <authorList>
            <person name="Corre E."/>
            <person name="Pelletier E."/>
            <person name="Niang G."/>
            <person name="Scheremetjew M."/>
            <person name="Finn R."/>
            <person name="Kale V."/>
            <person name="Holt S."/>
            <person name="Cochrane G."/>
            <person name="Meng A."/>
            <person name="Brown T."/>
            <person name="Cohen L."/>
        </authorList>
    </citation>
    <scope>NUCLEOTIDE SEQUENCE</scope>
    <source>
        <strain evidence="2">Pop2</strain>
    </source>
</reference>
<dbReference type="EMBL" id="HBGN01008384">
    <property type="protein sequence ID" value="CAD9319348.1"/>
    <property type="molecule type" value="Transcribed_RNA"/>
</dbReference>
<keyword evidence="1" id="KW-0812">Transmembrane</keyword>
<feature type="transmembrane region" description="Helical" evidence="1">
    <location>
        <begin position="316"/>
        <end position="335"/>
    </location>
</feature>
<keyword evidence="1" id="KW-1133">Transmembrane helix</keyword>
<name>A0A7S1YU40_9STRA</name>
<organism evidence="2">
    <name type="scientific">Ditylum brightwellii</name>
    <dbReference type="NCBI Taxonomy" id="49249"/>
    <lineage>
        <taxon>Eukaryota</taxon>
        <taxon>Sar</taxon>
        <taxon>Stramenopiles</taxon>
        <taxon>Ochrophyta</taxon>
        <taxon>Bacillariophyta</taxon>
        <taxon>Mediophyceae</taxon>
        <taxon>Lithodesmiophycidae</taxon>
        <taxon>Lithodesmiales</taxon>
        <taxon>Lithodesmiaceae</taxon>
        <taxon>Ditylum</taxon>
    </lineage>
</organism>
<evidence type="ECO:0000256" key="1">
    <source>
        <dbReference type="SAM" id="Phobius"/>
    </source>
</evidence>
<protein>
    <submittedName>
        <fullName evidence="2">Uncharacterized protein</fullName>
    </submittedName>
</protein>
<keyword evidence="1" id="KW-0472">Membrane</keyword>
<feature type="transmembrane region" description="Helical" evidence="1">
    <location>
        <begin position="258"/>
        <end position="278"/>
    </location>
</feature>
<feature type="transmembrane region" description="Helical" evidence="1">
    <location>
        <begin position="341"/>
        <end position="362"/>
    </location>
</feature>
<evidence type="ECO:0000313" key="2">
    <source>
        <dbReference type="EMBL" id="CAD9319348.1"/>
    </source>
</evidence>
<feature type="transmembrane region" description="Helical" evidence="1">
    <location>
        <begin position="176"/>
        <end position="196"/>
    </location>
</feature>
<feature type="transmembrane region" description="Helical" evidence="1">
    <location>
        <begin position="290"/>
        <end position="309"/>
    </location>
</feature>
<proteinExistence type="predicted"/>
<sequence>MRRQPYINAEGRVTRDGGRGFSKIRLSFLSVLFAILYVTNPANKAIQWLSKDSDKMERNSSNAGHRDYIPANNRKTRRKPLGSFTFEFVGLEFDVFQSTSSFFDRFGGAKTSGSTNYVLFSLHRDSGGVDMSALLHKFTICRFDGEAVICDWIAENLCHGMRAFDRRNRPFTAHRLLETSIILSTLLSLCAAGNLWRPPITIGDFLSNPVDILLSILHQPSLINDLISINIFIYPALVTLDRRLSLKASNETDATWQFYFSAFILIFLIGGLSNLTASSMTRLEVSGTKSAVAAALGYHLAAYPSKVLLTYMGIEMNASSLLFGISSLAALVTMFDKLAGFQGWNAGSFLAWVFGGLSGKAFGDYVRRYGLRWF</sequence>
<feature type="transmembrane region" description="Helical" evidence="1">
    <location>
        <begin position="216"/>
        <end position="237"/>
    </location>
</feature>
<gene>
    <name evidence="2" type="ORF">DBRI1063_LOCUS5362</name>
</gene>
<accession>A0A7S1YU40</accession>
<dbReference type="AlphaFoldDB" id="A0A7S1YU40"/>